<organism evidence="1 2">
    <name type="scientific">Adineta ricciae</name>
    <name type="common">Rotifer</name>
    <dbReference type="NCBI Taxonomy" id="249248"/>
    <lineage>
        <taxon>Eukaryota</taxon>
        <taxon>Metazoa</taxon>
        <taxon>Spiralia</taxon>
        <taxon>Gnathifera</taxon>
        <taxon>Rotifera</taxon>
        <taxon>Eurotatoria</taxon>
        <taxon>Bdelloidea</taxon>
        <taxon>Adinetida</taxon>
        <taxon>Adinetidae</taxon>
        <taxon>Adineta</taxon>
    </lineage>
</organism>
<feature type="non-terminal residue" evidence="1">
    <location>
        <position position="57"/>
    </location>
</feature>
<keyword evidence="2" id="KW-1185">Reference proteome</keyword>
<reference evidence="1" key="1">
    <citation type="submission" date="2021-02" db="EMBL/GenBank/DDBJ databases">
        <authorList>
            <person name="Nowell W R."/>
        </authorList>
    </citation>
    <scope>NUCLEOTIDE SEQUENCE</scope>
</reference>
<evidence type="ECO:0000313" key="1">
    <source>
        <dbReference type="EMBL" id="CAF1690688.1"/>
    </source>
</evidence>
<name>A0A816HRR3_ADIRI</name>
<accession>A0A816HRR3</accession>
<dbReference type="AlphaFoldDB" id="A0A816HRR3"/>
<dbReference type="EMBL" id="CAJNOR010020625">
    <property type="protein sequence ID" value="CAF1690688.1"/>
    <property type="molecule type" value="Genomic_DNA"/>
</dbReference>
<proteinExistence type="predicted"/>
<dbReference type="Proteomes" id="UP000663828">
    <property type="component" value="Unassembled WGS sequence"/>
</dbReference>
<evidence type="ECO:0000313" key="2">
    <source>
        <dbReference type="Proteomes" id="UP000663828"/>
    </source>
</evidence>
<protein>
    <submittedName>
        <fullName evidence="1">Uncharacterized protein</fullName>
    </submittedName>
</protein>
<gene>
    <name evidence="1" type="ORF">XAT740_LOCUS63847</name>
</gene>
<comment type="caution">
    <text evidence="1">The sequence shown here is derived from an EMBL/GenBank/DDBJ whole genome shotgun (WGS) entry which is preliminary data.</text>
</comment>
<sequence length="57" mass="6783">MVQCMFCERECANYCCAFCDRMTRGQKFGRLLQYLEKCAESEDYFDVLHSVVDRIKV</sequence>